<dbReference type="OrthoDB" id="9787732at2"/>
<feature type="transmembrane region" description="Helical" evidence="6">
    <location>
        <begin position="33"/>
        <end position="56"/>
    </location>
</feature>
<dbReference type="Pfam" id="PF06271">
    <property type="entry name" value="RDD"/>
    <property type="match status" value="1"/>
</dbReference>
<dbReference type="RefSeq" id="WP_145251595.1">
    <property type="nucleotide sequence ID" value="NZ_CP036278.1"/>
</dbReference>
<dbReference type="Proteomes" id="UP000315750">
    <property type="component" value="Chromosome"/>
</dbReference>
<dbReference type="AlphaFoldDB" id="A0A518AWB2"/>
<reference evidence="8 9" key="1">
    <citation type="submission" date="2019-02" db="EMBL/GenBank/DDBJ databases">
        <title>Deep-cultivation of Planctomycetes and their phenomic and genomic characterization uncovers novel biology.</title>
        <authorList>
            <person name="Wiegand S."/>
            <person name="Jogler M."/>
            <person name="Boedeker C."/>
            <person name="Pinto D."/>
            <person name="Vollmers J."/>
            <person name="Rivas-Marin E."/>
            <person name="Kohn T."/>
            <person name="Peeters S.H."/>
            <person name="Heuer A."/>
            <person name="Rast P."/>
            <person name="Oberbeckmann S."/>
            <person name="Bunk B."/>
            <person name="Jeske O."/>
            <person name="Meyerdierks A."/>
            <person name="Storesund J.E."/>
            <person name="Kallscheuer N."/>
            <person name="Luecker S."/>
            <person name="Lage O.M."/>
            <person name="Pohl T."/>
            <person name="Merkel B.J."/>
            <person name="Hornburger P."/>
            <person name="Mueller R.-W."/>
            <person name="Bruemmer F."/>
            <person name="Labrenz M."/>
            <person name="Spormann A.M."/>
            <person name="Op den Camp H."/>
            <person name="Overmann J."/>
            <person name="Amann R."/>
            <person name="Jetten M.S.M."/>
            <person name="Mascher T."/>
            <person name="Medema M.H."/>
            <person name="Devos D.P."/>
            <person name="Kaster A.-K."/>
            <person name="Ovreas L."/>
            <person name="Rohde M."/>
            <person name="Galperin M.Y."/>
            <person name="Jogler C."/>
        </authorList>
    </citation>
    <scope>NUCLEOTIDE SEQUENCE [LARGE SCALE GENOMIC DNA]</scope>
    <source>
        <strain evidence="8 9">Pan181</strain>
    </source>
</reference>
<dbReference type="PANTHER" id="PTHR38480:SF1">
    <property type="entry name" value="SLR0254 PROTEIN"/>
    <property type="match status" value="1"/>
</dbReference>
<evidence type="ECO:0000256" key="4">
    <source>
        <dbReference type="ARBA" id="ARBA00023136"/>
    </source>
</evidence>
<evidence type="ECO:0000256" key="5">
    <source>
        <dbReference type="SAM" id="MobiDB-lite"/>
    </source>
</evidence>
<evidence type="ECO:0000259" key="7">
    <source>
        <dbReference type="Pfam" id="PF06271"/>
    </source>
</evidence>
<evidence type="ECO:0000256" key="3">
    <source>
        <dbReference type="ARBA" id="ARBA00022989"/>
    </source>
</evidence>
<comment type="subcellular location">
    <subcellularLocation>
        <location evidence="1">Membrane</location>
        <topology evidence="1">Multi-pass membrane protein</topology>
    </subcellularLocation>
</comment>
<keyword evidence="4 6" id="KW-0472">Membrane</keyword>
<evidence type="ECO:0000313" key="8">
    <source>
        <dbReference type="EMBL" id="QDU58996.1"/>
    </source>
</evidence>
<dbReference type="GO" id="GO:0016020">
    <property type="term" value="C:membrane"/>
    <property type="evidence" value="ECO:0007669"/>
    <property type="project" value="UniProtKB-SubCell"/>
</dbReference>
<dbReference type="PANTHER" id="PTHR38480">
    <property type="entry name" value="SLR0254 PROTEIN"/>
    <property type="match status" value="1"/>
</dbReference>
<feature type="transmembrane region" description="Helical" evidence="6">
    <location>
        <begin position="68"/>
        <end position="90"/>
    </location>
</feature>
<protein>
    <submittedName>
        <fullName evidence="8">RDD family protein</fullName>
    </submittedName>
</protein>
<keyword evidence="2 6" id="KW-0812">Transmembrane</keyword>
<keyword evidence="9" id="KW-1185">Reference proteome</keyword>
<evidence type="ECO:0000313" key="9">
    <source>
        <dbReference type="Proteomes" id="UP000315750"/>
    </source>
</evidence>
<feature type="region of interest" description="Disordered" evidence="5">
    <location>
        <begin position="265"/>
        <end position="292"/>
    </location>
</feature>
<accession>A0A518AWB2</accession>
<evidence type="ECO:0000256" key="1">
    <source>
        <dbReference type="ARBA" id="ARBA00004141"/>
    </source>
</evidence>
<dbReference type="InterPro" id="IPR010432">
    <property type="entry name" value="RDD"/>
</dbReference>
<feature type="domain" description="RDD" evidence="7">
    <location>
        <begin position="26"/>
        <end position="161"/>
    </location>
</feature>
<name>A0A518AWB2_9BACT</name>
<dbReference type="EMBL" id="CP036278">
    <property type="protein sequence ID" value="QDU58996.1"/>
    <property type="molecule type" value="Genomic_DNA"/>
</dbReference>
<keyword evidence="3 6" id="KW-1133">Transmembrane helix</keyword>
<gene>
    <name evidence="8" type="ORF">Pan181_52370</name>
</gene>
<evidence type="ECO:0000256" key="2">
    <source>
        <dbReference type="ARBA" id="ARBA00022692"/>
    </source>
</evidence>
<organism evidence="8 9">
    <name type="scientific">Aeoliella mucimassa</name>
    <dbReference type="NCBI Taxonomy" id="2527972"/>
    <lineage>
        <taxon>Bacteria</taxon>
        <taxon>Pseudomonadati</taxon>
        <taxon>Planctomycetota</taxon>
        <taxon>Planctomycetia</taxon>
        <taxon>Pirellulales</taxon>
        <taxon>Lacipirellulaceae</taxon>
        <taxon>Aeoliella</taxon>
    </lineage>
</organism>
<dbReference type="KEGG" id="amuc:Pan181_52370"/>
<sequence>MPDPHHQIDTHIRVVTPENIGFEYRVASPFERLIAYLLDTLVMGITIFLLSLIIMFTTGMVGLPEVGMGAWLIVTFLITWFYGGFFETYMNGQTPGKRAMGLRVVRTNGGPINAGQAVLRNFLRVADGLPTWSIFIPTYLVGLVATSLNTRYQRLGDLACGTMVIVEERTLASRFNEMKDVMLTPIENMLPLDAMPSRSLAKAISQYVDRRRYFGPARRAEIARHVGEVFAEKYNLPQGIDYDALLCVLYRRTFLSHQEEELVEELPLPPPPRPITGPNVPRDFEIPQAPTQ</sequence>
<evidence type="ECO:0000256" key="6">
    <source>
        <dbReference type="SAM" id="Phobius"/>
    </source>
</evidence>
<proteinExistence type="predicted"/>